<dbReference type="HAMAP" id="MF_00171">
    <property type="entry name" value="TruA"/>
    <property type="match status" value="1"/>
</dbReference>
<dbReference type="Pfam" id="PF01416">
    <property type="entry name" value="PseudoU_synth_1"/>
    <property type="match status" value="1"/>
</dbReference>
<keyword evidence="3" id="KW-0413">Isomerase</keyword>
<reference evidence="6" key="1">
    <citation type="submission" date="2014-02" db="EMBL/GenBank/DDBJ databases">
        <authorList>
            <person name="Genoscope - CEA"/>
        </authorList>
    </citation>
    <scope>NUCLEOTIDE SEQUENCE</scope>
    <source>
        <strain evidence="6">LS3</strain>
    </source>
</reference>
<sequence>MLRIRQIVSQRYSVNFVRYFGSSKMASRPDYSRWSREQLIKHIEKLERKAEGPIEPGPSTSDSPVQTPKSKKKKEMDFSKYSTRKIALRFAYLGWDYNGLAVQTNIQDGVTIRTIENEIINALHKTKLIPSQDVSDCEFSRCGRTDRGVSALRQVISLRVRSNLSPEEQADPSNDEKELDYLHILNNLIPSDIRIYEICLRPPPDFDARFSCVSRHYRYFFNGNDLDISRMDQAAKSFLGEHDFRNFCKVDASKQITNFKRTILHSTIVAHSEVPDLYFFDLKGTAFLWHQVRSMIAVLLMVGQGHEDVDIIARLLDVNATPRRPVYEMAADYPLVLWDCEFPEMEWTSFRNKETMDRVLDRTYDLWYEQWLKSSLLTEFKSLVNTNSAFQQDKQGKGSSKVFINMGSGRGKPIGKYPKLMTRPTLDTPEEINQRWLDKK</sequence>
<evidence type="ECO:0000259" key="5">
    <source>
        <dbReference type="Pfam" id="PF01416"/>
    </source>
</evidence>
<dbReference type="AlphaFoldDB" id="A0A060T5Q1"/>
<dbReference type="PhylomeDB" id="A0A060T5Q1"/>
<dbReference type="PANTHER" id="PTHR11142">
    <property type="entry name" value="PSEUDOURIDYLATE SYNTHASE"/>
    <property type="match status" value="1"/>
</dbReference>
<name>A0A060T5Q1_BLAAD</name>
<organism evidence="6">
    <name type="scientific">Blastobotrys adeninivorans</name>
    <name type="common">Yeast</name>
    <name type="synonym">Arxula adeninivorans</name>
    <dbReference type="NCBI Taxonomy" id="409370"/>
    <lineage>
        <taxon>Eukaryota</taxon>
        <taxon>Fungi</taxon>
        <taxon>Dikarya</taxon>
        <taxon>Ascomycota</taxon>
        <taxon>Saccharomycotina</taxon>
        <taxon>Dipodascomycetes</taxon>
        <taxon>Dipodascales</taxon>
        <taxon>Trichomonascaceae</taxon>
        <taxon>Blastobotrys</taxon>
    </lineage>
</organism>
<dbReference type="InterPro" id="IPR020095">
    <property type="entry name" value="PsdUridine_synth_TruA_C"/>
</dbReference>
<dbReference type="GO" id="GO:0005737">
    <property type="term" value="C:cytoplasm"/>
    <property type="evidence" value="ECO:0007669"/>
    <property type="project" value="TreeGrafter"/>
</dbReference>
<evidence type="ECO:0000256" key="1">
    <source>
        <dbReference type="ARBA" id="ARBA00009375"/>
    </source>
</evidence>
<dbReference type="Gene3D" id="3.30.70.580">
    <property type="entry name" value="Pseudouridine synthase I, catalytic domain, N-terminal subdomain"/>
    <property type="match status" value="1"/>
</dbReference>
<dbReference type="NCBIfam" id="TIGR00071">
    <property type="entry name" value="hisT_truA"/>
    <property type="match status" value="1"/>
</dbReference>
<feature type="compositionally biased region" description="Polar residues" evidence="4">
    <location>
        <begin position="58"/>
        <end position="68"/>
    </location>
</feature>
<dbReference type="GO" id="GO:0031119">
    <property type="term" value="P:tRNA pseudouridine synthesis"/>
    <property type="evidence" value="ECO:0007669"/>
    <property type="project" value="TreeGrafter"/>
</dbReference>
<accession>A0A060T5Q1</accession>
<dbReference type="InterPro" id="IPR020094">
    <property type="entry name" value="TruA/RsuA/RluB/E/F_N"/>
</dbReference>
<feature type="region of interest" description="Disordered" evidence="4">
    <location>
        <begin position="46"/>
        <end position="76"/>
    </location>
</feature>
<reference evidence="6" key="2">
    <citation type="submission" date="2014-06" db="EMBL/GenBank/DDBJ databases">
        <title>The complete genome of Blastobotrys (Arxula) adeninivorans LS3 - a yeast of biotechnological interest.</title>
        <authorList>
            <person name="Kunze G."/>
            <person name="Gaillardin C."/>
            <person name="Czernicka M."/>
            <person name="Durrens P."/>
            <person name="Martin T."/>
            <person name="Boer E."/>
            <person name="Gabaldon T."/>
            <person name="Cruz J."/>
            <person name="Talla E."/>
            <person name="Marck C."/>
            <person name="Goffeau A."/>
            <person name="Barbe V."/>
            <person name="Baret P."/>
            <person name="Baronian K."/>
            <person name="Beier S."/>
            <person name="Bleykasten C."/>
            <person name="Bode R."/>
            <person name="Casaregola S."/>
            <person name="Despons L."/>
            <person name="Fairhead C."/>
            <person name="Giersberg M."/>
            <person name="Gierski P."/>
            <person name="Hahnel U."/>
            <person name="Hartmann A."/>
            <person name="Jankowska D."/>
            <person name="Jubin C."/>
            <person name="Jung P."/>
            <person name="Lafontaine I."/>
            <person name="Leh-Louis V."/>
            <person name="Lemaire M."/>
            <person name="Marcet-Houben M."/>
            <person name="Mascher M."/>
            <person name="Morel G."/>
            <person name="Richard G.-F."/>
            <person name="Riechen J."/>
            <person name="Sacerdot C."/>
            <person name="Sarkar A."/>
            <person name="Savel G."/>
            <person name="Schacherer J."/>
            <person name="Sherman D."/>
            <person name="Straub M.-L."/>
            <person name="Stein N."/>
            <person name="Thierry A."/>
            <person name="Trautwein-Schult A."/>
            <person name="Westhof E."/>
            <person name="Worch S."/>
            <person name="Dujon B."/>
            <person name="Souciet J.-L."/>
            <person name="Wincker P."/>
            <person name="Scholz U."/>
            <person name="Neuveglise N."/>
        </authorList>
    </citation>
    <scope>NUCLEOTIDE SEQUENCE</scope>
    <source>
        <strain evidence="6">LS3</strain>
    </source>
</reference>
<dbReference type="PANTHER" id="PTHR11142:SF5">
    <property type="entry name" value="TRNA PSEUDOURIDINE(38_39) SYNTHASE"/>
    <property type="match status" value="1"/>
</dbReference>
<protein>
    <submittedName>
        <fullName evidence="6">ARAD1C06666p</fullName>
    </submittedName>
</protein>
<feature type="domain" description="Pseudouridine synthase I TruA alpha/beta" evidence="5">
    <location>
        <begin position="234"/>
        <end position="343"/>
    </location>
</feature>
<evidence type="ECO:0000256" key="2">
    <source>
        <dbReference type="ARBA" id="ARBA00022694"/>
    </source>
</evidence>
<dbReference type="EMBL" id="HG937693">
    <property type="protein sequence ID" value="CDP34187.1"/>
    <property type="molecule type" value="Genomic_DNA"/>
</dbReference>
<dbReference type="GO" id="GO:1990481">
    <property type="term" value="P:mRNA pseudouridine synthesis"/>
    <property type="evidence" value="ECO:0007669"/>
    <property type="project" value="TreeGrafter"/>
</dbReference>
<dbReference type="Gene3D" id="3.30.70.660">
    <property type="entry name" value="Pseudouridine synthase I, catalytic domain, C-terminal subdomain"/>
    <property type="match status" value="1"/>
</dbReference>
<dbReference type="FunFam" id="3.30.70.580:FF:000020">
    <property type="entry name" value="tRNA pseudouridine synthase"/>
    <property type="match status" value="1"/>
</dbReference>
<evidence type="ECO:0000313" key="6">
    <source>
        <dbReference type="EMBL" id="CDP34187.1"/>
    </source>
</evidence>
<dbReference type="CDD" id="cd02569">
    <property type="entry name" value="PseudoU_synth_ScPus3"/>
    <property type="match status" value="1"/>
</dbReference>
<keyword evidence="2" id="KW-0819">tRNA processing</keyword>
<evidence type="ECO:0000256" key="3">
    <source>
        <dbReference type="ARBA" id="ARBA00023235"/>
    </source>
</evidence>
<proteinExistence type="inferred from homology"/>
<dbReference type="InterPro" id="IPR001406">
    <property type="entry name" value="PsdUridine_synth_TruA"/>
</dbReference>
<gene>
    <name evidence="6" type="ORF">GNLVRS02_ARAD1C06666g</name>
</gene>
<dbReference type="InterPro" id="IPR020103">
    <property type="entry name" value="PsdUridine_synth_cat_dom_sf"/>
</dbReference>
<dbReference type="GO" id="GO:0005634">
    <property type="term" value="C:nucleus"/>
    <property type="evidence" value="ECO:0007669"/>
    <property type="project" value="TreeGrafter"/>
</dbReference>
<dbReference type="GO" id="GO:0009982">
    <property type="term" value="F:pseudouridine synthase activity"/>
    <property type="evidence" value="ECO:0007669"/>
    <property type="project" value="InterPro"/>
</dbReference>
<dbReference type="InterPro" id="IPR041707">
    <property type="entry name" value="Pus3-like"/>
</dbReference>
<dbReference type="InterPro" id="IPR020097">
    <property type="entry name" value="PsdUridine_synth_TruA_a/b_dom"/>
</dbReference>
<dbReference type="GO" id="GO:0003723">
    <property type="term" value="F:RNA binding"/>
    <property type="evidence" value="ECO:0007669"/>
    <property type="project" value="InterPro"/>
</dbReference>
<evidence type="ECO:0000256" key="4">
    <source>
        <dbReference type="SAM" id="MobiDB-lite"/>
    </source>
</evidence>
<dbReference type="SUPFAM" id="SSF55120">
    <property type="entry name" value="Pseudouridine synthase"/>
    <property type="match status" value="1"/>
</dbReference>
<comment type="similarity">
    <text evidence="1">Belongs to the tRNA pseudouridine synthase TruA family.</text>
</comment>